<organism evidence="2 3">
    <name type="scientific">Phanerochaete sordida</name>
    <dbReference type="NCBI Taxonomy" id="48140"/>
    <lineage>
        <taxon>Eukaryota</taxon>
        <taxon>Fungi</taxon>
        <taxon>Dikarya</taxon>
        <taxon>Basidiomycota</taxon>
        <taxon>Agaricomycotina</taxon>
        <taxon>Agaricomycetes</taxon>
        <taxon>Polyporales</taxon>
        <taxon>Phanerochaetaceae</taxon>
        <taxon>Phanerochaete</taxon>
    </lineage>
</organism>
<feature type="region of interest" description="Disordered" evidence="1">
    <location>
        <begin position="1"/>
        <end position="29"/>
    </location>
</feature>
<proteinExistence type="predicted"/>
<evidence type="ECO:0000313" key="3">
    <source>
        <dbReference type="Proteomes" id="UP000703269"/>
    </source>
</evidence>
<sequence>MVTHAAGTQAPRRRARRRRQRCVGARAPRRVRSADARAGPACARGSKAFCCTDASAGDGCACYVCCVFLCGVADGVQANGTARRRSAMGGVPLGQCRSRWMARAMGGGAMTGGRRSAALVS</sequence>
<feature type="compositionally biased region" description="Low complexity" evidence="1">
    <location>
        <begin position="1"/>
        <end position="10"/>
    </location>
</feature>
<dbReference type="EMBL" id="BPQB01000148">
    <property type="protein sequence ID" value="GJF00363.1"/>
    <property type="molecule type" value="Genomic_DNA"/>
</dbReference>
<gene>
    <name evidence="2" type="ORF">PsYK624_166490</name>
</gene>
<name>A0A9P3LNW2_9APHY</name>
<dbReference type="Proteomes" id="UP000703269">
    <property type="component" value="Unassembled WGS sequence"/>
</dbReference>
<evidence type="ECO:0000256" key="1">
    <source>
        <dbReference type="SAM" id="MobiDB-lite"/>
    </source>
</evidence>
<reference evidence="2 3" key="1">
    <citation type="submission" date="2021-08" db="EMBL/GenBank/DDBJ databases">
        <title>Draft Genome Sequence of Phanerochaete sordida strain YK-624.</title>
        <authorList>
            <person name="Mori T."/>
            <person name="Dohra H."/>
            <person name="Suzuki T."/>
            <person name="Kawagishi H."/>
            <person name="Hirai H."/>
        </authorList>
    </citation>
    <scope>NUCLEOTIDE SEQUENCE [LARGE SCALE GENOMIC DNA]</scope>
    <source>
        <strain evidence="2 3">YK-624</strain>
    </source>
</reference>
<dbReference type="AlphaFoldDB" id="A0A9P3LNW2"/>
<evidence type="ECO:0000313" key="2">
    <source>
        <dbReference type="EMBL" id="GJF00363.1"/>
    </source>
</evidence>
<protein>
    <submittedName>
        <fullName evidence="2">Uncharacterized protein</fullName>
    </submittedName>
</protein>
<accession>A0A9P3LNW2</accession>
<comment type="caution">
    <text evidence="2">The sequence shown here is derived from an EMBL/GenBank/DDBJ whole genome shotgun (WGS) entry which is preliminary data.</text>
</comment>
<feature type="compositionally biased region" description="Basic residues" evidence="1">
    <location>
        <begin position="11"/>
        <end position="29"/>
    </location>
</feature>
<keyword evidence="3" id="KW-1185">Reference proteome</keyword>